<evidence type="ECO:0000313" key="1">
    <source>
        <dbReference type="EMBL" id="WNF01186.1"/>
    </source>
</evidence>
<name>A0ABY9VEP4_9ACTN</name>
<evidence type="ECO:0000313" key="2">
    <source>
        <dbReference type="Proteomes" id="UP001305606"/>
    </source>
</evidence>
<dbReference type="RefSeq" id="WP_311039510.1">
    <property type="nucleotide sequence ID" value="NZ_CP117522.1"/>
</dbReference>
<protein>
    <submittedName>
        <fullName evidence="1">Uncharacterized protein</fullName>
    </submittedName>
</protein>
<gene>
    <name evidence="1" type="ORF">PS467_40515</name>
</gene>
<keyword evidence="2" id="KW-1185">Reference proteome</keyword>
<reference evidence="1 2" key="1">
    <citation type="submission" date="2023-02" db="EMBL/GenBank/DDBJ databases">
        <title>Streptomyces sp. SCA4-21 with antifungal activity against Fusarium oxysporum f. sp. cubense, Streptomyces sp. SCA2-17 with antifungal activity against Fusarium oxysporum f. sp. cubense.</title>
        <authorList>
            <person name="Qi D."/>
        </authorList>
    </citation>
    <scope>NUCLEOTIDE SEQUENCE [LARGE SCALE GENOMIC DNA]</scope>
    <source>
        <strain evidence="1 2">SCA4-21</strain>
    </source>
</reference>
<sequence>MTFPWLWRLANASLRTLLICPPLERPRRAAIRTVITQRSHGLPLHLDLAEWRAELAAWAGAGSARRREVAVHE</sequence>
<dbReference type="EMBL" id="CP117522">
    <property type="protein sequence ID" value="WNF01186.1"/>
    <property type="molecule type" value="Genomic_DNA"/>
</dbReference>
<organism evidence="1 2">
    <name type="scientific">Streptomyces luomodiensis</name>
    <dbReference type="NCBI Taxonomy" id="3026192"/>
    <lineage>
        <taxon>Bacteria</taxon>
        <taxon>Bacillati</taxon>
        <taxon>Actinomycetota</taxon>
        <taxon>Actinomycetes</taxon>
        <taxon>Kitasatosporales</taxon>
        <taxon>Streptomycetaceae</taxon>
        <taxon>Streptomyces</taxon>
    </lineage>
</organism>
<accession>A0ABY9VEP4</accession>
<proteinExistence type="predicted"/>
<dbReference type="Proteomes" id="UP001305606">
    <property type="component" value="Chromosome"/>
</dbReference>